<comment type="similarity">
    <text evidence="6">Belongs to the major facilitator superfamily. Allantoate permease family.</text>
</comment>
<feature type="transmembrane region" description="Helical" evidence="7">
    <location>
        <begin position="221"/>
        <end position="245"/>
    </location>
</feature>
<dbReference type="FunFam" id="1.20.1250.20:FF:000064">
    <property type="entry name" value="MFS allantoate transporter"/>
    <property type="match status" value="1"/>
</dbReference>
<dbReference type="PROSITE" id="PS50850">
    <property type="entry name" value="MFS"/>
    <property type="match status" value="1"/>
</dbReference>
<organism evidence="9 10">
    <name type="scientific">Pseudocercospora fuligena</name>
    <dbReference type="NCBI Taxonomy" id="685502"/>
    <lineage>
        <taxon>Eukaryota</taxon>
        <taxon>Fungi</taxon>
        <taxon>Dikarya</taxon>
        <taxon>Ascomycota</taxon>
        <taxon>Pezizomycotina</taxon>
        <taxon>Dothideomycetes</taxon>
        <taxon>Dothideomycetidae</taxon>
        <taxon>Mycosphaerellales</taxon>
        <taxon>Mycosphaerellaceae</taxon>
        <taxon>Pseudocercospora</taxon>
    </lineage>
</organism>
<feature type="transmembrane region" description="Helical" evidence="7">
    <location>
        <begin position="420"/>
        <end position="439"/>
    </location>
</feature>
<proteinExistence type="inferred from homology"/>
<dbReference type="AlphaFoldDB" id="A0A8H6RH67"/>
<comment type="subcellular location">
    <subcellularLocation>
        <location evidence="1">Membrane</location>
        <topology evidence="1">Multi-pass membrane protein</topology>
    </subcellularLocation>
</comment>
<dbReference type="OrthoDB" id="6730379at2759"/>
<keyword evidence="3 7" id="KW-0812">Transmembrane</keyword>
<feature type="transmembrane region" description="Helical" evidence="7">
    <location>
        <begin position="293"/>
        <end position="316"/>
    </location>
</feature>
<accession>A0A8H6RH67</accession>
<keyword evidence="10" id="KW-1185">Reference proteome</keyword>
<dbReference type="EMBL" id="JABCIY010000169">
    <property type="protein sequence ID" value="KAF7190462.1"/>
    <property type="molecule type" value="Genomic_DNA"/>
</dbReference>
<evidence type="ECO:0000256" key="1">
    <source>
        <dbReference type="ARBA" id="ARBA00004141"/>
    </source>
</evidence>
<feature type="transmembrane region" description="Helical" evidence="7">
    <location>
        <begin position="98"/>
        <end position="118"/>
    </location>
</feature>
<dbReference type="PANTHER" id="PTHR43791:SF40">
    <property type="entry name" value="THIAMINE PATHWAY TRANSPORTER THI73"/>
    <property type="match status" value="1"/>
</dbReference>
<dbReference type="GO" id="GO:0016020">
    <property type="term" value="C:membrane"/>
    <property type="evidence" value="ECO:0007669"/>
    <property type="project" value="UniProtKB-SubCell"/>
</dbReference>
<evidence type="ECO:0000256" key="5">
    <source>
        <dbReference type="ARBA" id="ARBA00023136"/>
    </source>
</evidence>
<evidence type="ECO:0000256" key="4">
    <source>
        <dbReference type="ARBA" id="ARBA00022989"/>
    </source>
</evidence>
<feature type="transmembrane region" description="Helical" evidence="7">
    <location>
        <begin position="390"/>
        <end position="408"/>
    </location>
</feature>
<keyword evidence="4 7" id="KW-1133">Transmembrane helix</keyword>
<dbReference type="InterPro" id="IPR020846">
    <property type="entry name" value="MFS_dom"/>
</dbReference>
<feature type="transmembrane region" description="Helical" evidence="7">
    <location>
        <begin position="194"/>
        <end position="215"/>
    </location>
</feature>
<comment type="caution">
    <text evidence="9">The sequence shown here is derived from an EMBL/GenBank/DDBJ whole genome shotgun (WGS) entry which is preliminary data.</text>
</comment>
<evidence type="ECO:0000259" key="8">
    <source>
        <dbReference type="PROSITE" id="PS50850"/>
    </source>
</evidence>
<feature type="transmembrane region" description="Helical" evidence="7">
    <location>
        <begin position="451"/>
        <end position="473"/>
    </location>
</feature>
<evidence type="ECO:0000313" key="9">
    <source>
        <dbReference type="EMBL" id="KAF7190462.1"/>
    </source>
</evidence>
<dbReference type="SUPFAM" id="SSF103473">
    <property type="entry name" value="MFS general substrate transporter"/>
    <property type="match status" value="1"/>
</dbReference>
<evidence type="ECO:0000256" key="2">
    <source>
        <dbReference type="ARBA" id="ARBA00022448"/>
    </source>
</evidence>
<dbReference type="Proteomes" id="UP000660729">
    <property type="component" value="Unassembled WGS sequence"/>
</dbReference>
<keyword evidence="5 7" id="KW-0472">Membrane</keyword>
<dbReference type="InterPro" id="IPR011701">
    <property type="entry name" value="MFS"/>
</dbReference>
<dbReference type="Gene3D" id="1.20.1250.20">
    <property type="entry name" value="MFS general substrate transporter like domains"/>
    <property type="match status" value="2"/>
</dbReference>
<evidence type="ECO:0000256" key="3">
    <source>
        <dbReference type="ARBA" id="ARBA00022692"/>
    </source>
</evidence>
<gene>
    <name evidence="9" type="ORF">HII31_08176</name>
</gene>
<protein>
    <submittedName>
        <fullName evidence="9">Putative transporter</fullName>
    </submittedName>
</protein>
<dbReference type="InterPro" id="IPR036259">
    <property type="entry name" value="MFS_trans_sf"/>
</dbReference>
<feature type="transmembrane region" description="Helical" evidence="7">
    <location>
        <begin position="130"/>
        <end position="149"/>
    </location>
</feature>
<reference evidence="9" key="1">
    <citation type="submission" date="2020-04" db="EMBL/GenBank/DDBJ databases">
        <title>Draft genome resource of the tomato pathogen Pseudocercospora fuligena.</title>
        <authorList>
            <person name="Zaccaron A."/>
        </authorList>
    </citation>
    <scope>NUCLEOTIDE SEQUENCE</scope>
    <source>
        <strain evidence="9">PF001</strain>
    </source>
</reference>
<feature type="domain" description="Major facilitator superfamily (MFS) profile" evidence="8">
    <location>
        <begin position="65"/>
        <end position="477"/>
    </location>
</feature>
<evidence type="ECO:0000256" key="6">
    <source>
        <dbReference type="ARBA" id="ARBA00037968"/>
    </source>
</evidence>
<keyword evidence="2" id="KW-0813">Transport</keyword>
<name>A0A8H6RH67_9PEZI</name>
<dbReference type="Pfam" id="PF07690">
    <property type="entry name" value="MFS_1"/>
    <property type="match status" value="1"/>
</dbReference>
<evidence type="ECO:0000256" key="7">
    <source>
        <dbReference type="SAM" id="Phobius"/>
    </source>
</evidence>
<feature type="transmembrane region" description="Helical" evidence="7">
    <location>
        <begin position="328"/>
        <end position="348"/>
    </location>
</feature>
<dbReference type="PANTHER" id="PTHR43791">
    <property type="entry name" value="PERMEASE-RELATED"/>
    <property type="match status" value="1"/>
</dbReference>
<evidence type="ECO:0000313" key="10">
    <source>
        <dbReference type="Proteomes" id="UP000660729"/>
    </source>
</evidence>
<feature type="transmembrane region" description="Helical" evidence="7">
    <location>
        <begin position="360"/>
        <end position="378"/>
    </location>
</feature>
<dbReference type="GO" id="GO:0022857">
    <property type="term" value="F:transmembrane transporter activity"/>
    <property type="evidence" value="ECO:0007669"/>
    <property type="project" value="InterPro"/>
</dbReference>
<sequence length="510" mass="56613">MSSSIKEKDVEAHATPASDVEVGEVKEINTKNADAALNFLRHEGDVPEMSAEDEKRLIRKIDLMIMPLMWCCYCLQYLDKTLINYANVMGLEEDTNMTKSQFSNLALIFYVSYLAFEFPHAYGMQRLPTAKYLGTMVFLWGVIVAVTSACKNYGALVTTRVLLGVFESAVAPSLILITSMWYKRHEQPPRVGIWYLGTGTGTIFGSLISFGFQHVNNRTFYSWQIMFLTVGLVTCIFGTLTFFFLPDSPMSSRLTGTEKIWAIQRLRENQTGIENKHFKLSQFIECFTDPQTWLLFLIITASSVPNGAVSSFQATIIKNFGYDSKTTALLSIPSGAIAIVAIACATYLAGKYNMRGIQVILLLIPDGILGGALMAFLPENNKAGKLIGNYLTNAIGSGLPLLYSWVAANYAGHTKKVTMNALLLMGFCVGNIIGPLSFTAKSAPEYIPAKVTIIVSCAAAIAFIVALQVYYIWENRRRERLVASGGVVHESDVEFKDVTDRKNKEFRYQL</sequence>